<keyword evidence="4" id="KW-1185">Reference proteome</keyword>
<feature type="transmembrane region" description="Helical" evidence="2">
    <location>
        <begin position="218"/>
        <end position="236"/>
    </location>
</feature>
<comment type="caution">
    <text evidence="3">The sequence shown here is derived from an EMBL/GenBank/DDBJ whole genome shotgun (WGS) entry which is preliminary data.</text>
</comment>
<gene>
    <name evidence="3" type="ORF">SEMRO_122_G059270.1</name>
</gene>
<keyword evidence="2" id="KW-0812">Transmembrane</keyword>
<feature type="transmembrane region" description="Helical" evidence="2">
    <location>
        <begin position="256"/>
        <end position="277"/>
    </location>
</feature>
<keyword evidence="2" id="KW-0472">Membrane</keyword>
<feature type="transmembrane region" description="Helical" evidence="2">
    <location>
        <begin position="283"/>
        <end position="303"/>
    </location>
</feature>
<evidence type="ECO:0000313" key="4">
    <source>
        <dbReference type="Proteomes" id="UP001153069"/>
    </source>
</evidence>
<feature type="transmembrane region" description="Helical" evidence="2">
    <location>
        <begin position="186"/>
        <end position="206"/>
    </location>
</feature>
<feature type="transmembrane region" description="Helical" evidence="2">
    <location>
        <begin position="93"/>
        <end position="116"/>
    </location>
</feature>
<evidence type="ECO:0008006" key="5">
    <source>
        <dbReference type="Google" id="ProtNLM"/>
    </source>
</evidence>
<dbReference type="Proteomes" id="UP001153069">
    <property type="component" value="Unassembled WGS sequence"/>
</dbReference>
<sequence length="402" mass="45701">MSTSRATRSASSSRSDGTTRVSRKERLSLLASRDVSSSSNAEESGVITTSVSALPLVETVTDEPCCSCDELPMRNVLLEYKLYDLTRRADTNFWLGLICLGVCAVNFVLMYLNWLFRQDHPDHDDDDTTTSAFVLAEHVSHRTFHMLEFWTTCLFSTAEAFALIMTSPTQYYQYHHHHNQPHLLKLLLFFNVLNSMIPALLITLDFCYFETLAHELEFLNSWTLAFVTMILLLSLIQPPETTSTEQPQSTHEDSLYIIIGGVACLLVAIMNCCVYNLGRASTAHYLELSFNVVMSLVTFWFCLENRFQAQMEIGQLLYGRQQPDSSVVPPELSPLRIPSRRPQWHFMMFGGTPKLLPVMGRAGTTQVQLAQLDPIVEEQHSEWTPLTGSTAQRYRYRRMGTL</sequence>
<reference evidence="3" key="1">
    <citation type="submission" date="2020-06" db="EMBL/GenBank/DDBJ databases">
        <authorList>
            <consortium name="Plant Systems Biology data submission"/>
        </authorList>
    </citation>
    <scope>NUCLEOTIDE SEQUENCE</scope>
    <source>
        <strain evidence="3">D6</strain>
    </source>
</reference>
<proteinExistence type="predicted"/>
<dbReference type="EMBL" id="CAICTM010000121">
    <property type="protein sequence ID" value="CAB9501933.1"/>
    <property type="molecule type" value="Genomic_DNA"/>
</dbReference>
<feature type="transmembrane region" description="Helical" evidence="2">
    <location>
        <begin position="147"/>
        <end position="165"/>
    </location>
</feature>
<accession>A0A9N8DFB4</accession>
<dbReference type="AlphaFoldDB" id="A0A9N8DFB4"/>
<keyword evidence="2" id="KW-1133">Transmembrane helix</keyword>
<name>A0A9N8DFB4_9STRA</name>
<feature type="region of interest" description="Disordered" evidence="1">
    <location>
        <begin position="1"/>
        <end position="25"/>
    </location>
</feature>
<organism evidence="3 4">
    <name type="scientific">Seminavis robusta</name>
    <dbReference type="NCBI Taxonomy" id="568900"/>
    <lineage>
        <taxon>Eukaryota</taxon>
        <taxon>Sar</taxon>
        <taxon>Stramenopiles</taxon>
        <taxon>Ochrophyta</taxon>
        <taxon>Bacillariophyta</taxon>
        <taxon>Bacillariophyceae</taxon>
        <taxon>Bacillariophycidae</taxon>
        <taxon>Naviculales</taxon>
        <taxon>Naviculaceae</taxon>
        <taxon>Seminavis</taxon>
    </lineage>
</organism>
<protein>
    <recommendedName>
        <fullName evidence="5">Transmembrane protein</fullName>
    </recommendedName>
</protein>
<evidence type="ECO:0000313" key="3">
    <source>
        <dbReference type="EMBL" id="CAB9501933.1"/>
    </source>
</evidence>
<evidence type="ECO:0000256" key="2">
    <source>
        <dbReference type="SAM" id="Phobius"/>
    </source>
</evidence>
<evidence type="ECO:0000256" key="1">
    <source>
        <dbReference type="SAM" id="MobiDB-lite"/>
    </source>
</evidence>
<feature type="compositionally biased region" description="Low complexity" evidence="1">
    <location>
        <begin position="1"/>
        <end position="15"/>
    </location>
</feature>